<dbReference type="AlphaFoldDB" id="A0AAV1U6C6"/>
<sequence length="561" mass="61586">MVGVGMNFYDDQSRQDLTPTEGNRTYAIIVCIFASLGGIFFGYDQGVTGGVLVMESFLNDFCVGWHGQTMADCTRVTAQLPQRWVDYTLWYNMTYNIGCMVGAIVGGWIADKFGRRITIFQAGSLFCLGTSWLAFCPSHAHSSLLIARFIQGMGVGNSSFSLPLFGAEMAPKELRGFLSGFMQMTVVTGLLSANVVNLIVENHERGWRITNGIAIIAPLVVMLGIFFVPESPRWTYLHKGKDAASAMLKQLRQTRKVDRELRAIGAQIAREGRPGGLKELMEPPIFKRVVIAMLLQVLQQATGINPMFAYGGLIFKDIVGDGILSVLVISIVNFIGTIPAMRWVDTYGRRQLLLVGAVGMVVGHLVSAILFTLGCDGNTESSGCSKSSGYAIIVATSFFVFNFAVSWGPVSWVYPAEIFPLNVRSIAVSLSTMANWLMGVVMTWVVKLFPSLNINGVFFLFAGTSVLSGVFVYYMCPETAGILLEDIESLFNGSARHKNSSKEVQETPFQSMQSYHAPAFVCSNFTTIAACKVNRGKPDIGRDVQAMKQLGTYYQHRRTVL</sequence>
<feature type="transmembrane region" description="Helical" evidence="15">
    <location>
        <begin position="25"/>
        <end position="43"/>
    </location>
</feature>
<dbReference type="FunFam" id="1.20.1250.20:FF:000129">
    <property type="entry name" value="Major Facilitator Superfamily (MFS)"/>
    <property type="match status" value="1"/>
</dbReference>
<evidence type="ECO:0000256" key="3">
    <source>
        <dbReference type="ARBA" id="ARBA00011738"/>
    </source>
</evidence>
<dbReference type="Pfam" id="PF00083">
    <property type="entry name" value="Sugar_tr"/>
    <property type="match status" value="1"/>
</dbReference>
<feature type="transmembrane region" description="Helical" evidence="15">
    <location>
        <begin position="352"/>
        <end position="371"/>
    </location>
</feature>
<dbReference type="GO" id="GO:0016020">
    <property type="term" value="C:membrane"/>
    <property type="evidence" value="ECO:0007669"/>
    <property type="project" value="UniProtKB-SubCell"/>
</dbReference>
<keyword evidence="4 15" id="KW-0812">Transmembrane</keyword>
<evidence type="ECO:0000256" key="12">
    <source>
        <dbReference type="ARBA" id="ARBA00044710"/>
    </source>
</evidence>
<dbReference type="PANTHER" id="PTHR48022:SF2">
    <property type="entry name" value="PLASTIDIC GLUCOSE TRANSPORTER 4"/>
    <property type="match status" value="1"/>
</dbReference>
<proteinExistence type="inferred from homology"/>
<dbReference type="Gene3D" id="1.20.1250.20">
    <property type="entry name" value="MFS general substrate transporter like domains"/>
    <property type="match status" value="1"/>
</dbReference>
<evidence type="ECO:0000313" key="17">
    <source>
        <dbReference type="EMBL" id="CAK7930196.1"/>
    </source>
</evidence>
<dbReference type="InterPro" id="IPR005829">
    <property type="entry name" value="Sugar_transporter_CS"/>
</dbReference>
<accession>A0AAV1U6C6</accession>
<comment type="subcellular location">
    <subcellularLocation>
        <location evidence="1">Membrane</location>
        <topology evidence="1">Multi-pass membrane protein</topology>
    </subcellularLocation>
</comment>
<dbReference type="PANTHER" id="PTHR48022">
    <property type="entry name" value="PLASTIDIC GLUCOSE TRANSPORTER 4"/>
    <property type="match status" value="1"/>
</dbReference>
<feature type="transmembrane region" description="Helical" evidence="15">
    <location>
        <begin position="426"/>
        <end position="446"/>
    </location>
</feature>
<evidence type="ECO:0000256" key="7">
    <source>
        <dbReference type="ARBA" id="ARBA00044637"/>
    </source>
</evidence>
<dbReference type="InterPro" id="IPR036259">
    <property type="entry name" value="MFS_trans_sf"/>
</dbReference>
<dbReference type="PRINTS" id="PR00171">
    <property type="entry name" value="SUGRTRNSPORT"/>
</dbReference>
<comment type="similarity">
    <text evidence="2 14">Belongs to the major facilitator superfamily. Sugar transporter (TC 2.A.1.1) family.</text>
</comment>
<evidence type="ECO:0000256" key="9">
    <source>
        <dbReference type="ARBA" id="ARBA00044656"/>
    </source>
</evidence>
<reference evidence="17" key="1">
    <citation type="submission" date="2024-01" db="EMBL/GenBank/DDBJ databases">
        <authorList>
            <person name="Webb A."/>
        </authorList>
    </citation>
    <scope>NUCLEOTIDE SEQUENCE</scope>
    <source>
        <strain evidence="17">Pm1</strain>
    </source>
</reference>
<protein>
    <recommendedName>
        <fullName evidence="13">Hexose transporter 1</fullName>
    </recommendedName>
</protein>
<comment type="subunit">
    <text evidence="3">Homodimer.</text>
</comment>
<comment type="catalytic activity">
    <reaction evidence="10">
        <text>D-mannose(out) = D-mannose(in)</text>
        <dbReference type="Rhea" id="RHEA:78391"/>
        <dbReference type="ChEBI" id="CHEBI:4208"/>
    </reaction>
    <physiologicalReaction direction="left-to-right" evidence="10">
        <dbReference type="Rhea" id="RHEA:78392"/>
    </physiologicalReaction>
</comment>
<comment type="catalytic activity">
    <reaction evidence="11">
        <text>D-glucosamine(out) = D-glucosamine(in)</text>
        <dbReference type="Rhea" id="RHEA:78423"/>
        <dbReference type="ChEBI" id="CHEBI:58723"/>
    </reaction>
    <physiologicalReaction direction="left-to-right" evidence="11">
        <dbReference type="Rhea" id="RHEA:78424"/>
    </physiologicalReaction>
</comment>
<dbReference type="EMBL" id="CAKLBY020000165">
    <property type="protein sequence ID" value="CAK7930196.1"/>
    <property type="molecule type" value="Genomic_DNA"/>
</dbReference>
<evidence type="ECO:0000313" key="18">
    <source>
        <dbReference type="Proteomes" id="UP001162060"/>
    </source>
</evidence>
<feature type="transmembrane region" description="Helical" evidence="15">
    <location>
        <begin position="322"/>
        <end position="340"/>
    </location>
</feature>
<keyword evidence="6 15" id="KW-0472">Membrane</keyword>
<evidence type="ECO:0000256" key="1">
    <source>
        <dbReference type="ARBA" id="ARBA00004141"/>
    </source>
</evidence>
<dbReference type="InterPro" id="IPR003663">
    <property type="entry name" value="Sugar/inositol_transpt"/>
</dbReference>
<evidence type="ECO:0000256" key="2">
    <source>
        <dbReference type="ARBA" id="ARBA00010992"/>
    </source>
</evidence>
<dbReference type="PROSITE" id="PS00216">
    <property type="entry name" value="SUGAR_TRANSPORT_1"/>
    <property type="match status" value="1"/>
</dbReference>
<dbReference type="GO" id="GO:0005351">
    <property type="term" value="F:carbohydrate:proton symporter activity"/>
    <property type="evidence" value="ECO:0007669"/>
    <property type="project" value="TreeGrafter"/>
</dbReference>
<dbReference type="InterPro" id="IPR020846">
    <property type="entry name" value="MFS_dom"/>
</dbReference>
<keyword evidence="14" id="KW-0813">Transport</keyword>
<evidence type="ECO:0000256" key="13">
    <source>
        <dbReference type="ARBA" id="ARBA00044780"/>
    </source>
</evidence>
<feature type="transmembrane region" description="Helical" evidence="15">
    <location>
        <begin position="391"/>
        <end position="414"/>
    </location>
</feature>
<comment type="catalytic activity">
    <reaction evidence="12">
        <text>D-fructose(out) = D-fructose(in)</text>
        <dbReference type="Rhea" id="RHEA:60372"/>
        <dbReference type="ChEBI" id="CHEBI:37721"/>
    </reaction>
    <physiologicalReaction direction="left-to-right" evidence="12">
        <dbReference type="Rhea" id="RHEA:60373"/>
    </physiologicalReaction>
</comment>
<comment type="catalytic activity">
    <reaction evidence="8">
        <text>D-glucose(out) = D-glucose(in)</text>
        <dbReference type="Rhea" id="RHEA:60376"/>
        <dbReference type="ChEBI" id="CHEBI:4167"/>
    </reaction>
    <physiologicalReaction direction="left-to-right" evidence="8">
        <dbReference type="Rhea" id="RHEA:60377"/>
    </physiologicalReaction>
</comment>
<feature type="transmembrane region" description="Helical" evidence="15">
    <location>
        <begin position="89"/>
        <end position="110"/>
    </location>
</feature>
<evidence type="ECO:0000256" key="11">
    <source>
        <dbReference type="ARBA" id="ARBA00044668"/>
    </source>
</evidence>
<comment type="catalytic activity">
    <reaction evidence="7">
        <text>D-galactose(in) = D-galactose(out)</text>
        <dbReference type="Rhea" id="RHEA:34915"/>
        <dbReference type="ChEBI" id="CHEBI:4139"/>
    </reaction>
    <physiologicalReaction direction="right-to-left" evidence="7">
        <dbReference type="Rhea" id="RHEA:34917"/>
    </physiologicalReaction>
</comment>
<evidence type="ECO:0000256" key="8">
    <source>
        <dbReference type="ARBA" id="ARBA00044648"/>
    </source>
</evidence>
<dbReference type="SUPFAM" id="SSF103473">
    <property type="entry name" value="MFS general substrate transporter"/>
    <property type="match status" value="1"/>
</dbReference>
<dbReference type="NCBIfam" id="TIGR00879">
    <property type="entry name" value="SP"/>
    <property type="match status" value="1"/>
</dbReference>
<evidence type="ECO:0000259" key="16">
    <source>
        <dbReference type="PROSITE" id="PS50850"/>
    </source>
</evidence>
<comment type="catalytic activity">
    <reaction evidence="9">
        <text>D-xylose(out) = D-xylose(in)</text>
        <dbReference type="Rhea" id="RHEA:78427"/>
        <dbReference type="ChEBI" id="CHEBI:53455"/>
    </reaction>
    <physiologicalReaction direction="left-to-right" evidence="9">
        <dbReference type="Rhea" id="RHEA:78428"/>
    </physiologicalReaction>
</comment>
<dbReference type="PROSITE" id="PS50850">
    <property type="entry name" value="MFS"/>
    <property type="match status" value="1"/>
</dbReference>
<evidence type="ECO:0000256" key="10">
    <source>
        <dbReference type="ARBA" id="ARBA00044662"/>
    </source>
</evidence>
<organism evidence="17 18">
    <name type="scientific">Peronospora matthiolae</name>
    <dbReference type="NCBI Taxonomy" id="2874970"/>
    <lineage>
        <taxon>Eukaryota</taxon>
        <taxon>Sar</taxon>
        <taxon>Stramenopiles</taxon>
        <taxon>Oomycota</taxon>
        <taxon>Peronosporomycetes</taxon>
        <taxon>Peronosporales</taxon>
        <taxon>Peronosporaceae</taxon>
        <taxon>Peronospora</taxon>
    </lineage>
</organism>
<feature type="transmembrane region" description="Helical" evidence="15">
    <location>
        <begin position="452"/>
        <end position="474"/>
    </location>
</feature>
<gene>
    <name evidence="17" type="ORF">PM001_LOCUS15346</name>
</gene>
<evidence type="ECO:0000256" key="14">
    <source>
        <dbReference type="RuleBase" id="RU003346"/>
    </source>
</evidence>
<keyword evidence="5 15" id="KW-1133">Transmembrane helix</keyword>
<comment type="caution">
    <text evidence="17">The sequence shown here is derived from an EMBL/GenBank/DDBJ whole genome shotgun (WGS) entry which is preliminary data.</text>
</comment>
<dbReference type="InterPro" id="IPR005828">
    <property type="entry name" value="MFS_sugar_transport-like"/>
</dbReference>
<name>A0AAV1U6C6_9STRA</name>
<dbReference type="Proteomes" id="UP001162060">
    <property type="component" value="Unassembled WGS sequence"/>
</dbReference>
<feature type="transmembrane region" description="Helical" evidence="15">
    <location>
        <begin position="206"/>
        <end position="228"/>
    </location>
</feature>
<dbReference type="PROSITE" id="PS00217">
    <property type="entry name" value="SUGAR_TRANSPORT_2"/>
    <property type="match status" value="1"/>
</dbReference>
<feature type="domain" description="Major facilitator superfamily (MFS) profile" evidence="16">
    <location>
        <begin position="30"/>
        <end position="480"/>
    </location>
</feature>
<feature type="transmembrane region" description="Helical" evidence="15">
    <location>
        <begin position="117"/>
        <end position="134"/>
    </location>
</feature>
<evidence type="ECO:0000256" key="4">
    <source>
        <dbReference type="ARBA" id="ARBA00022692"/>
    </source>
</evidence>
<evidence type="ECO:0000256" key="15">
    <source>
        <dbReference type="SAM" id="Phobius"/>
    </source>
</evidence>
<dbReference type="InterPro" id="IPR050360">
    <property type="entry name" value="MFS_Sugar_Transporters"/>
</dbReference>
<feature type="transmembrane region" description="Helical" evidence="15">
    <location>
        <begin position="177"/>
        <end position="200"/>
    </location>
</feature>
<evidence type="ECO:0000256" key="6">
    <source>
        <dbReference type="ARBA" id="ARBA00023136"/>
    </source>
</evidence>
<evidence type="ECO:0000256" key="5">
    <source>
        <dbReference type="ARBA" id="ARBA00022989"/>
    </source>
</evidence>